<feature type="compositionally biased region" description="Basic and acidic residues" evidence="1">
    <location>
        <begin position="199"/>
        <end position="214"/>
    </location>
</feature>
<evidence type="ECO:0000256" key="1">
    <source>
        <dbReference type="SAM" id="MobiDB-lite"/>
    </source>
</evidence>
<evidence type="ECO:0000313" key="2">
    <source>
        <dbReference type="EMBL" id="SFI63677.1"/>
    </source>
</evidence>
<evidence type="ECO:0008006" key="4">
    <source>
        <dbReference type="Google" id="ProtNLM"/>
    </source>
</evidence>
<proteinExistence type="predicted"/>
<dbReference type="STRING" id="588602.SAMN04487991_0464"/>
<dbReference type="OrthoDB" id="5242510at2"/>
<dbReference type="EMBL" id="FORH01000001">
    <property type="protein sequence ID" value="SFI63677.1"/>
    <property type="molecule type" value="Genomic_DNA"/>
</dbReference>
<dbReference type="InterPro" id="IPR021848">
    <property type="entry name" value="HODM_asu-like"/>
</dbReference>
<name>A0A1I3JTT8_9RHOB</name>
<gene>
    <name evidence="2" type="ORF">SAMN04487991_0464</name>
</gene>
<protein>
    <recommendedName>
        <fullName evidence="4">DUF3445 domain-containing protein</fullName>
    </recommendedName>
</protein>
<dbReference type="Pfam" id="PF11927">
    <property type="entry name" value="HODM_asu-like"/>
    <property type="match status" value="1"/>
</dbReference>
<feature type="region of interest" description="Disordered" evidence="1">
    <location>
        <begin position="187"/>
        <end position="215"/>
    </location>
</feature>
<dbReference type="RefSeq" id="WP_090056632.1">
    <property type="nucleotide sequence ID" value="NZ_FORH01000001.1"/>
</dbReference>
<keyword evidence="3" id="KW-1185">Reference proteome</keyword>
<dbReference type="AlphaFoldDB" id="A0A1I3JTT8"/>
<reference evidence="3" key="1">
    <citation type="submission" date="2016-10" db="EMBL/GenBank/DDBJ databases">
        <authorList>
            <person name="Varghese N."/>
            <person name="Submissions S."/>
        </authorList>
    </citation>
    <scope>NUCLEOTIDE SEQUENCE [LARGE SCALE GENOMIC DNA]</scope>
    <source>
        <strain evidence="3">DSM 26471</strain>
    </source>
</reference>
<organism evidence="2 3">
    <name type="scientific">Celeribacter neptunius</name>
    <dbReference type="NCBI Taxonomy" id="588602"/>
    <lineage>
        <taxon>Bacteria</taxon>
        <taxon>Pseudomonadati</taxon>
        <taxon>Pseudomonadota</taxon>
        <taxon>Alphaproteobacteria</taxon>
        <taxon>Rhodobacterales</taxon>
        <taxon>Roseobacteraceae</taxon>
        <taxon>Celeribacter</taxon>
    </lineage>
</organism>
<accession>A0A1I3JTT8</accession>
<sequence length="269" mass="29781">MKEILQSKLSFAPWADPRTNRLPGVVPLDMAGWLEVDTAYNAQMALRDHLIATQPEEVMGLDESARPAAEELFDMVMELLPDLGFRVGPTEVLRPDGVTVERNRKEPIKTLGRLLQCDICLMQPDPSGAGAGAGEESVLTGGVLCFPSGWRLPEKFMRPMMRIHKPIEVYTPELGRRVQRLLDGVQPGRGLMRGTASRSDAHLADPRSEGDYRHGTSASKYIRVERQSLVRLPESRAVVFTIHTQVVTPEALSPEQAQALAENPIRLAD</sequence>
<dbReference type="Proteomes" id="UP000199630">
    <property type="component" value="Unassembled WGS sequence"/>
</dbReference>
<evidence type="ECO:0000313" key="3">
    <source>
        <dbReference type="Proteomes" id="UP000199630"/>
    </source>
</evidence>